<feature type="chain" id="PRO_5007372304" description="SH3b domain-containing protein" evidence="2">
    <location>
        <begin position="23"/>
        <end position="197"/>
    </location>
</feature>
<sequence>MKSHLMFSMLLLVAAGRVFAQAAPGAVMWAANPSGQQPMPNAPALTLLPLGGAVPLRTGDGGKCLLVARRGPQIVAVELSPLVIGPKLVGWTPKVIDMNTLTSKWGYAPPKPSEQPAFGNPVTNAIAATSKSGEKPSAHSGSSAWSNTNVDAHRESARQGASAGTVTVNGKTYRKYSQFEAASTDVPGTASDEYFCQ</sequence>
<feature type="signal peptide" evidence="2">
    <location>
        <begin position="1"/>
        <end position="22"/>
    </location>
</feature>
<protein>
    <recommendedName>
        <fullName evidence="5">SH3b domain-containing protein</fullName>
    </recommendedName>
</protein>
<proteinExistence type="predicted"/>
<dbReference type="Proteomes" id="UP000027466">
    <property type="component" value="Unassembled WGS sequence"/>
</dbReference>
<evidence type="ECO:0000256" key="2">
    <source>
        <dbReference type="SAM" id="SignalP"/>
    </source>
</evidence>
<evidence type="ECO:0008006" key="5">
    <source>
        <dbReference type="Google" id="ProtNLM"/>
    </source>
</evidence>
<dbReference type="RefSeq" id="WP_035929893.1">
    <property type="nucleotide sequence ID" value="NZ_CADFFX010000004.1"/>
</dbReference>
<dbReference type="EMBL" id="JFHC01000011">
    <property type="protein sequence ID" value="KDR42963.1"/>
    <property type="molecule type" value="Genomic_DNA"/>
</dbReference>
<keyword evidence="2" id="KW-0732">Signal</keyword>
<feature type="compositionally biased region" description="Polar residues" evidence="1">
    <location>
        <begin position="139"/>
        <end position="150"/>
    </location>
</feature>
<name>A0A069PQF2_9BURK</name>
<comment type="caution">
    <text evidence="3">The sequence shown here is derived from an EMBL/GenBank/DDBJ whole genome shotgun (WGS) entry which is preliminary data.</text>
</comment>
<gene>
    <name evidence="3" type="ORF">BG61_03735</name>
</gene>
<feature type="region of interest" description="Disordered" evidence="1">
    <location>
        <begin position="129"/>
        <end position="167"/>
    </location>
</feature>
<evidence type="ECO:0000313" key="3">
    <source>
        <dbReference type="EMBL" id="KDR42963.1"/>
    </source>
</evidence>
<organism evidence="3 4">
    <name type="scientific">Caballeronia glathei</name>
    <dbReference type="NCBI Taxonomy" id="60547"/>
    <lineage>
        <taxon>Bacteria</taxon>
        <taxon>Pseudomonadati</taxon>
        <taxon>Pseudomonadota</taxon>
        <taxon>Betaproteobacteria</taxon>
        <taxon>Burkholderiales</taxon>
        <taxon>Burkholderiaceae</taxon>
        <taxon>Caballeronia</taxon>
    </lineage>
</organism>
<accession>A0A069PQF2</accession>
<keyword evidence="4" id="KW-1185">Reference proteome</keyword>
<evidence type="ECO:0000313" key="4">
    <source>
        <dbReference type="Proteomes" id="UP000027466"/>
    </source>
</evidence>
<evidence type="ECO:0000256" key="1">
    <source>
        <dbReference type="SAM" id="MobiDB-lite"/>
    </source>
</evidence>
<dbReference type="AlphaFoldDB" id="A0A069PQF2"/>
<reference evidence="3 4" key="1">
    <citation type="submission" date="2014-03" db="EMBL/GenBank/DDBJ databases">
        <title>Draft Genome Sequences of Four Burkholderia Strains.</title>
        <authorList>
            <person name="Liu X.Y."/>
            <person name="Li C.X."/>
            <person name="Xu J.H."/>
        </authorList>
    </citation>
    <scope>NUCLEOTIDE SEQUENCE [LARGE SCALE GENOMIC DNA]</scope>
    <source>
        <strain evidence="3 4">DSM 50014</strain>
    </source>
</reference>